<protein>
    <submittedName>
        <fullName evidence="2">Uncharacterized protein</fullName>
    </submittedName>
</protein>
<dbReference type="RefSeq" id="WP_090635296.1">
    <property type="nucleotide sequence ID" value="NZ_CVRB01000003.1"/>
</dbReference>
<name>A0A0U1NY81_9BACI</name>
<keyword evidence="3" id="KW-1185">Reference proteome</keyword>
<dbReference type="AlphaFoldDB" id="A0A0U1NY81"/>
<dbReference type="EMBL" id="CVRB01000003">
    <property type="protein sequence ID" value="CRK82995.1"/>
    <property type="molecule type" value="Genomic_DNA"/>
</dbReference>
<evidence type="ECO:0000313" key="3">
    <source>
        <dbReference type="Proteomes" id="UP000199087"/>
    </source>
</evidence>
<dbReference type="OrthoDB" id="9804984at2"/>
<evidence type="ECO:0000313" key="2">
    <source>
        <dbReference type="EMBL" id="CRK82995.1"/>
    </source>
</evidence>
<sequence>MRIIVLFVSSCVLFLGIFILHDSLTPPPEKSEMSSISGEFDHYVPDGGKYPKAELHLTNGSVYFIVNPEYQVFAEDAFLKNVKKRQEIDLIVDSTSGSNFIMMIKSGKVTYLSFRDAYNSERQDKIWGLVLGSIILLLSIMCLGGGIHLTSWSITLNESNDNFIYKTAFGRTYTIFYHDISYYKTGKLALIFKYNGKFFVVNPYAENYRPFLHILIKKDVKKIFKRVNIRY</sequence>
<keyword evidence="1" id="KW-0472">Membrane</keyword>
<evidence type="ECO:0000256" key="1">
    <source>
        <dbReference type="SAM" id="Phobius"/>
    </source>
</evidence>
<gene>
    <name evidence="2" type="ORF">BN000_02950</name>
</gene>
<organism evidence="2 3">
    <name type="scientific">Neobacillus massiliamazoniensis</name>
    <dbReference type="NCBI Taxonomy" id="1499688"/>
    <lineage>
        <taxon>Bacteria</taxon>
        <taxon>Bacillati</taxon>
        <taxon>Bacillota</taxon>
        <taxon>Bacilli</taxon>
        <taxon>Bacillales</taxon>
        <taxon>Bacillaceae</taxon>
        <taxon>Neobacillus</taxon>
    </lineage>
</organism>
<keyword evidence="1" id="KW-0812">Transmembrane</keyword>
<accession>A0A0U1NY81</accession>
<keyword evidence="1" id="KW-1133">Transmembrane helix</keyword>
<reference evidence="3" key="1">
    <citation type="submission" date="2015-05" db="EMBL/GenBank/DDBJ databases">
        <authorList>
            <person name="Urmite Genomes"/>
        </authorList>
    </citation>
    <scope>NUCLEOTIDE SEQUENCE [LARGE SCALE GENOMIC DNA]</scope>
    <source>
        <strain evidence="3">LF1</strain>
    </source>
</reference>
<dbReference type="Proteomes" id="UP000199087">
    <property type="component" value="Unassembled WGS sequence"/>
</dbReference>
<feature type="transmembrane region" description="Helical" evidence="1">
    <location>
        <begin position="126"/>
        <end position="149"/>
    </location>
</feature>
<proteinExistence type="predicted"/>